<dbReference type="EC" id="5.4.2.11" evidence="2"/>
<dbReference type="InterPro" id="IPR001345">
    <property type="entry name" value="PG/BPGM_mutase_AS"/>
</dbReference>
<dbReference type="SUPFAM" id="SSF53254">
    <property type="entry name" value="Phosphoglycerate mutase-like"/>
    <property type="match status" value="3"/>
</dbReference>
<dbReference type="Pfam" id="PF00300">
    <property type="entry name" value="His_Phos_1"/>
    <property type="match status" value="5"/>
</dbReference>
<protein>
    <recommendedName>
        <fullName evidence="2">phosphoglycerate mutase (2,3-diphosphoglycerate-dependent)</fullName>
        <ecNumber evidence="2">5.4.2.11</ecNumber>
    </recommendedName>
</protein>
<evidence type="ECO:0000256" key="4">
    <source>
        <dbReference type="ARBA" id="ARBA00023235"/>
    </source>
</evidence>
<dbReference type="AlphaFoldDB" id="A0A2U1QCW4"/>
<dbReference type="NCBIfam" id="NF002217">
    <property type="entry name" value="PRK01112.1"/>
    <property type="match status" value="2"/>
</dbReference>
<dbReference type="GO" id="GO:0006096">
    <property type="term" value="P:glycolytic process"/>
    <property type="evidence" value="ECO:0007669"/>
    <property type="project" value="UniProtKB-KW"/>
</dbReference>
<evidence type="ECO:0000256" key="3">
    <source>
        <dbReference type="ARBA" id="ARBA00023152"/>
    </source>
</evidence>
<dbReference type="EMBL" id="PKPP01000214">
    <property type="protein sequence ID" value="PWA95855.1"/>
    <property type="molecule type" value="Genomic_DNA"/>
</dbReference>
<dbReference type="SMART" id="SM00855">
    <property type="entry name" value="PGAM"/>
    <property type="match status" value="2"/>
</dbReference>
<dbReference type="GO" id="GO:0004619">
    <property type="term" value="F:phosphoglycerate mutase activity"/>
    <property type="evidence" value="ECO:0007669"/>
    <property type="project" value="UniProtKB-EC"/>
</dbReference>
<keyword evidence="4" id="KW-0413">Isomerase</keyword>
<organism evidence="5 6">
    <name type="scientific">Artemisia annua</name>
    <name type="common">Sweet wormwood</name>
    <dbReference type="NCBI Taxonomy" id="35608"/>
    <lineage>
        <taxon>Eukaryota</taxon>
        <taxon>Viridiplantae</taxon>
        <taxon>Streptophyta</taxon>
        <taxon>Embryophyta</taxon>
        <taxon>Tracheophyta</taxon>
        <taxon>Spermatophyta</taxon>
        <taxon>Magnoliopsida</taxon>
        <taxon>eudicotyledons</taxon>
        <taxon>Gunneridae</taxon>
        <taxon>Pentapetalae</taxon>
        <taxon>asterids</taxon>
        <taxon>campanulids</taxon>
        <taxon>Asterales</taxon>
        <taxon>Asteraceae</taxon>
        <taxon>Asteroideae</taxon>
        <taxon>Anthemideae</taxon>
        <taxon>Artemisiinae</taxon>
        <taxon>Artemisia</taxon>
    </lineage>
</organism>
<comment type="caution">
    <text evidence="5">The sequence shown here is derived from an EMBL/GenBank/DDBJ whole genome shotgun (WGS) entry which is preliminary data.</text>
</comment>
<gene>
    <name evidence="5" type="ORF">CTI12_AA044830</name>
</gene>
<dbReference type="STRING" id="35608.A0A2U1QCW4"/>
<dbReference type="CDD" id="cd07067">
    <property type="entry name" value="HP_PGM_like"/>
    <property type="match status" value="2"/>
</dbReference>
<dbReference type="InterPro" id="IPR029033">
    <property type="entry name" value="His_PPase_superfam"/>
</dbReference>
<name>A0A2U1QCW4_ARTAN</name>
<evidence type="ECO:0000256" key="1">
    <source>
        <dbReference type="ARBA" id="ARBA00006717"/>
    </source>
</evidence>
<dbReference type="InterPro" id="IPR013078">
    <property type="entry name" value="His_Pase_superF_clade-1"/>
</dbReference>
<dbReference type="Proteomes" id="UP000245207">
    <property type="component" value="Unassembled WGS sequence"/>
</dbReference>
<dbReference type="OrthoDB" id="354304at2759"/>
<dbReference type="Gene3D" id="3.40.50.1240">
    <property type="entry name" value="Phosphoglycerate mutase-like"/>
    <property type="match status" value="3"/>
</dbReference>
<dbReference type="HAMAP" id="MF_01039">
    <property type="entry name" value="PGAM_GpmA"/>
    <property type="match status" value="2"/>
</dbReference>
<reference evidence="5 6" key="1">
    <citation type="journal article" date="2018" name="Mol. Plant">
        <title>The genome of Artemisia annua provides insight into the evolution of Asteraceae family and artemisinin biosynthesis.</title>
        <authorList>
            <person name="Shen Q."/>
            <person name="Zhang L."/>
            <person name="Liao Z."/>
            <person name="Wang S."/>
            <person name="Yan T."/>
            <person name="Shi P."/>
            <person name="Liu M."/>
            <person name="Fu X."/>
            <person name="Pan Q."/>
            <person name="Wang Y."/>
            <person name="Lv Z."/>
            <person name="Lu X."/>
            <person name="Zhang F."/>
            <person name="Jiang W."/>
            <person name="Ma Y."/>
            <person name="Chen M."/>
            <person name="Hao X."/>
            <person name="Li L."/>
            <person name="Tang Y."/>
            <person name="Lv G."/>
            <person name="Zhou Y."/>
            <person name="Sun X."/>
            <person name="Brodelius P.E."/>
            <person name="Rose J.K.C."/>
            <person name="Tang K."/>
        </authorList>
    </citation>
    <scope>NUCLEOTIDE SEQUENCE [LARGE SCALE GENOMIC DNA]</scope>
    <source>
        <strain evidence="6">cv. Huhao1</strain>
        <tissue evidence="5">Leaf</tissue>
    </source>
</reference>
<proteinExistence type="inferred from homology"/>
<dbReference type="InterPro" id="IPR005952">
    <property type="entry name" value="Phosphogly_mut1"/>
</dbReference>
<sequence>MAATAFNGCIGTIKSHGYINNSALHQEVGNSSLRLTSKGFKIDLGVSRNQRCRKRGAVVIQASSYHTTTTVSDQVSTPLNTKADSPKKTKEAALILIRHGESLWNEKNLFTGCVDVPLTKKGVEEAVEAGKRISNIPIDMIYTSALIRAQMTAMLAMTQHRRKKVPIVLHNESEQAQSWSQIFSQDTEKQCIPVVTAWQLNERMYGELQGLNKQETADKYGKEQVHEWRRSFDIPPPNGESLEMCAERAVAYFKEHVEPQLQAGKNVMIAAHGNSLRSIIMYLDKLTSQEVISLELSTGIPMLYIVKDEKYIRRGSPAAPSEASVYAYTKVNLILVLQGKVPTYLCEYGFTWVPVVLHNESEQAQSWSQIFSQDTEMQCIPVVTAWQLNERMYGELQGLNKQETADKYGKEQVHEWRRSFDIPPPNGESLEMCAERAVAYFKEHVEPQLQAGKNVMIAAHGNSLRSIIMYLDKLTSQEVISLELSTGIPMLYIVKDEKYIRRGSPAAPSEASVYAYTKPVFISLEFTILDIREVPELTKYNCHKDPLIPLGQTPFVLSRMAATAFNGCIGTIKSHGCINNSALHQEVGNSSLRLTSRGFKIDLGVSRNQRCRKRGAVVMQASSFQTTTTVSDQVSTPLNTKVDSPKKTKEAALILIRHGESLWNEKNLFTGCVDVPLTKKGVEEAVEAGKRISNIPIDMIYTSALIRAQMTAMLAMTQHRRKKVPIVLHNESEQAQSWSQIFSQDTEKQCIPVVTAWQLNERMYGELQGLNKQETADKYGKEQVHEWRRSFDIPPPNGESLEMCAERAVAYFKEHVEPQLQAGKNVMIAAHGNSLRSIIMYLDKLTSQEVISLELSTGIPMLYIVKDEKYIRRGSPAAPSEASVYAYTKVNLILVLQGKVPTYLCEYGFTWNLARYRQKLDEMVH</sequence>
<accession>A0A2U1QCW4</accession>
<comment type="similarity">
    <text evidence="1">Belongs to the phosphoglycerate mutase family. BPG-dependent PGAM subfamily.</text>
</comment>
<evidence type="ECO:0000256" key="2">
    <source>
        <dbReference type="ARBA" id="ARBA00012028"/>
    </source>
</evidence>
<dbReference type="PROSITE" id="PS00175">
    <property type="entry name" value="PG_MUTASE"/>
    <property type="match status" value="2"/>
</dbReference>
<evidence type="ECO:0000313" key="5">
    <source>
        <dbReference type="EMBL" id="PWA95855.1"/>
    </source>
</evidence>
<keyword evidence="6" id="KW-1185">Reference proteome</keyword>
<keyword evidence="3" id="KW-0324">Glycolysis</keyword>
<dbReference type="PANTHER" id="PTHR11931">
    <property type="entry name" value="PHOSPHOGLYCERATE MUTASE"/>
    <property type="match status" value="1"/>
</dbReference>
<evidence type="ECO:0000313" key="6">
    <source>
        <dbReference type="Proteomes" id="UP000245207"/>
    </source>
</evidence>